<feature type="non-terminal residue" evidence="1">
    <location>
        <position position="182"/>
    </location>
</feature>
<organism evidence="1 2">
    <name type="scientific">Scytalidium lignicola</name>
    <name type="common">Hyphomycete</name>
    <dbReference type="NCBI Taxonomy" id="5539"/>
    <lineage>
        <taxon>Eukaryota</taxon>
        <taxon>Fungi</taxon>
        <taxon>Dikarya</taxon>
        <taxon>Ascomycota</taxon>
        <taxon>Pezizomycotina</taxon>
        <taxon>Leotiomycetes</taxon>
        <taxon>Leotiomycetes incertae sedis</taxon>
        <taxon>Scytalidium</taxon>
    </lineage>
</organism>
<dbReference type="InterPro" id="IPR053037">
    <property type="entry name" value="Pericyclase_pydY-like"/>
</dbReference>
<dbReference type="EMBL" id="NCSJ02000014">
    <property type="protein sequence ID" value="RFU34944.1"/>
    <property type="molecule type" value="Genomic_DNA"/>
</dbReference>
<dbReference type="OMA" id="WEMDSTH"/>
<dbReference type="AlphaFoldDB" id="A0A3E2HNJ1"/>
<evidence type="ECO:0000313" key="1">
    <source>
        <dbReference type="EMBL" id="RFU34944.1"/>
    </source>
</evidence>
<dbReference type="PANTHER" id="PTHR38115">
    <property type="entry name" value="LIPOCALIN-LIKE DOMAIN-CONTAINING PROTEIN"/>
    <property type="match status" value="1"/>
</dbReference>
<dbReference type="Proteomes" id="UP000258309">
    <property type="component" value="Unassembled WGS sequence"/>
</dbReference>
<sequence>MAAPPETTLKSLDGKFAMNKTLSDDVDPVLVLQGVGWLTRKAISFATITLHIKEYVDEAGATHIDIDQTATGGIKGTTELRTLDWTVRSHEDHIFGNIAGRSRFISLDSEEIEDPWLKEGWLVEEGLNIESEAVNEEKGWTALQIWGFAEVDGERYYTRRVRASKGDEVVRVRMYYDYQGKE</sequence>
<name>A0A3E2HNJ1_SCYLI</name>
<feature type="non-terminal residue" evidence="1">
    <location>
        <position position="1"/>
    </location>
</feature>
<gene>
    <name evidence="1" type="ORF">B7463_g1388</name>
</gene>
<dbReference type="OrthoDB" id="425354at2759"/>
<dbReference type="PANTHER" id="PTHR38115:SF1">
    <property type="entry name" value="LIPOCALIN-LIKE DOMAIN-CONTAINING PROTEIN"/>
    <property type="match status" value="1"/>
</dbReference>
<accession>A0A3E2HNJ1</accession>
<reference evidence="1 2" key="1">
    <citation type="submission" date="2018-05" db="EMBL/GenBank/DDBJ databases">
        <title>Draft genome sequence of Scytalidium lignicola DSM 105466, a ubiquitous saprotrophic fungus.</title>
        <authorList>
            <person name="Buettner E."/>
            <person name="Gebauer A.M."/>
            <person name="Hofrichter M."/>
            <person name="Liers C."/>
            <person name="Kellner H."/>
        </authorList>
    </citation>
    <scope>NUCLEOTIDE SEQUENCE [LARGE SCALE GENOMIC DNA]</scope>
    <source>
        <strain evidence="1 2">DSM 105466</strain>
    </source>
</reference>
<evidence type="ECO:0000313" key="2">
    <source>
        <dbReference type="Proteomes" id="UP000258309"/>
    </source>
</evidence>
<protein>
    <submittedName>
        <fullName evidence="1">Uncharacterized protein</fullName>
    </submittedName>
</protein>
<keyword evidence="2" id="KW-1185">Reference proteome</keyword>
<comment type="caution">
    <text evidence="1">The sequence shown here is derived from an EMBL/GenBank/DDBJ whole genome shotgun (WGS) entry which is preliminary data.</text>
</comment>
<proteinExistence type="predicted"/>